<dbReference type="EMBL" id="JBHTND010000006">
    <property type="protein sequence ID" value="MFD1301153.1"/>
    <property type="molecule type" value="Genomic_DNA"/>
</dbReference>
<reference evidence="4" key="1">
    <citation type="journal article" date="2019" name="Int. J. Syst. Evol. Microbiol.">
        <title>The Global Catalogue of Microorganisms (GCM) 10K type strain sequencing project: providing services to taxonomists for standard genome sequencing and annotation.</title>
        <authorList>
            <consortium name="The Broad Institute Genomics Platform"/>
            <consortium name="The Broad Institute Genome Sequencing Center for Infectious Disease"/>
            <person name="Wu L."/>
            <person name="Ma J."/>
        </authorList>
    </citation>
    <scope>NUCLEOTIDE SEQUENCE [LARGE SCALE GENOMIC DNA]</scope>
    <source>
        <strain evidence="4">CCUG 56108</strain>
    </source>
</reference>
<protein>
    <recommendedName>
        <fullName evidence="2">PD-(D/E)XK nuclease-like domain-containing protein</fullName>
    </recommendedName>
</protein>
<evidence type="ECO:0000259" key="2">
    <source>
        <dbReference type="Pfam" id="PF20796"/>
    </source>
</evidence>
<dbReference type="InterPro" id="IPR048822">
    <property type="entry name" value="PDDEXK_13"/>
</dbReference>
<gene>
    <name evidence="3" type="ORF">ACFQ4G_06085</name>
</gene>
<name>A0ABW3WY29_9HYPH</name>
<keyword evidence="4" id="KW-1185">Reference proteome</keyword>
<dbReference type="Pfam" id="PF20796">
    <property type="entry name" value="PDDEXK_13"/>
    <property type="match status" value="1"/>
</dbReference>
<evidence type="ECO:0000313" key="3">
    <source>
        <dbReference type="EMBL" id="MFD1301153.1"/>
    </source>
</evidence>
<sequence length="378" mass="41229">MADNALIPLSPASDPTPSSTHLDAFDPTELGPLTILPIIPEAQRRSHHVFVPADHRFKAAARFLQALWREDHDLPTGHLPAGANGKRRRLGSRISTAAGDQGANFLHPDIVPTVARALAYRELGAVYDVERLKTNLLSSQPLAFNLFGLLQRDPALATRFIADLIPGVMTEVTEFIFEHSPGRGDPRFTADGTAFDLAIRGHSATGARVFICIEVKYSESGYEPAPWLNDRYTALAPTTDLFIDPTAPTLTTNPCQQLFRQHCLAATILDEGLADYAVLAFIAPQHNHLAHAAATTYARQLQSAATGRIPFIPLTLERVIAAIATAGLPEHAKKLHRRYTDFWLVDGELHLDTVPETLFTAAAASARRPRRQATVTAA</sequence>
<organism evidence="3 4">
    <name type="scientific">Methylobacterium marchantiae</name>
    <dbReference type="NCBI Taxonomy" id="600331"/>
    <lineage>
        <taxon>Bacteria</taxon>
        <taxon>Pseudomonadati</taxon>
        <taxon>Pseudomonadota</taxon>
        <taxon>Alphaproteobacteria</taxon>
        <taxon>Hyphomicrobiales</taxon>
        <taxon>Methylobacteriaceae</taxon>
        <taxon>Methylobacterium</taxon>
    </lineage>
</organism>
<accession>A0ABW3WY29</accession>
<evidence type="ECO:0000256" key="1">
    <source>
        <dbReference type="SAM" id="MobiDB-lite"/>
    </source>
</evidence>
<dbReference type="Proteomes" id="UP001597176">
    <property type="component" value="Unassembled WGS sequence"/>
</dbReference>
<comment type="caution">
    <text evidence="3">The sequence shown here is derived from an EMBL/GenBank/DDBJ whole genome shotgun (WGS) entry which is preliminary data.</text>
</comment>
<proteinExistence type="predicted"/>
<evidence type="ECO:0000313" key="4">
    <source>
        <dbReference type="Proteomes" id="UP001597176"/>
    </source>
</evidence>
<feature type="region of interest" description="Disordered" evidence="1">
    <location>
        <begin position="1"/>
        <end position="24"/>
    </location>
</feature>
<feature type="domain" description="PD-(D/E)XK nuclease-like" evidence="2">
    <location>
        <begin position="53"/>
        <end position="341"/>
    </location>
</feature>
<dbReference type="RefSeq" id="WP_238208496.1">
    <property type="nucleotide sequence ID" value="NZ_JBHTND010000006.1"/>
</dbReference>